<evidence type="ECO:0000313" key="2">
    <source>
        <dbReference type="EMBL" id="KAJ1202936.1"/>
    </source>
</evidence>
<sequence length="225" mass="23637">MGPAAAPVSLRDPQGSNTAPPPASRRPGPQASRRFHLTSAALGTPSCMYGLHRSQIIRTPPICRSSRQPPCAFQICVVLCGGLVILVVPWARPPLGSGSLWCAPPPRRHTFRYPGQALRRPPGWCRAEGPTQQPTQGGPPHPASSSARPRSPGGAPRPSQGHLFCNQGPNAHSAAVAHLSQARSKPNSRSSRPRGLPGSSPAPPSRFQQPGSRAALHLHLASAVS</sequence>
<dbReference type="Proteomes" id="UP001066276">
    <property type="component" value="Chromosome 2_1"/>
</dbReference>
<reference evidence="2" key="1">
    <citation type="journal article" date="2022" name="bioRxiv">
        <title>Sequencing and chromosome-scale assembly of the giantPleurodeles waltlgenome.</title>
        <authorList>
            <person name="Brown T."/>
            <person name="Elewa A."/>
            <person name="Iarovenko S."/>
            <person name="Subramanian E."/>
            <person name="Araus A.J."/>
            <person name="Petzold A."/>
            <person name="Susuki M."/>
            <person name="Suzuki K.-i.T."/>
            <person name="Hayashi T."/>
            <person name="Toyoda A."/>
            <person name="Oliveira C."/>
            <person name="Osipova E."/>
            <person name="Leigh N.D."/>
            <person name="Simon A."/>
            <person name="Yun M.H."/>
        </authorList>
    </citation>
    <scope>NUCLEOTIDE SEQUENCE</scope>
    <source>
        <strain evidence="2">20211129_DDA</strain>
        <tissue evidence="2">Liver</tissue>
    </source>
</reference>
<accession>A0AAV7VQP6</accession>
<name>A0AAV7VQP6_PLEWA</name>
<comment type="caution">
    <text evidence="2">The sequence shown here is derived from an EMBL/GenBank/DDBJ whole genome shotgun (WGS) entry which is preliminary data.</text>
</comment>
<keyword evidence="3" id="KW-1185">Reference proteome</keyword>
<gene>
    <name evidence="2" type="ORF">NDU88_006731</name>
</gene>
<feature type="compositionally biased region" description="Low complexity" evidence="1">
    <location>
        <begin position="143"/>
        <end position="159"/>
    </location>
</feature>
<evidence type="ECO:0000313" key="3">
    <source>
        <dbReference type="Proteomes" id="UP001066276"/>
    </source>
</evidence>
<dbReference type="EMBL" id="JANPWB010000003">
    <property type="protein sequence ID" value="KAJ1202936.1"/>
    <property type="molecule type" value="Genomic_DNA"/>
</dbReference>
<feature type="compositionally biased region" description="Low complexity" evidence="1">
    <location>
        <begin position="183"/>
        <end position="199"/>
    </location>
</feature>
<organism evidence="2 3">
    <name type="scientific">Pleurodeles waltl</name>
    <name type="common">Iberian ribbed newt</name>
    <dbReference type="NCBI Taxonomy" id="8319"/>
    <lineage>
        <taxon>Eukaryota</taxon>
        <taxon>Metazoa</taxon>
        <taxon>Chordata</taxon>
        <taxon>Craniata</taxon>
        <taxon>Vertebrata</taxon>
        <taxon>Euteleostomi</taxon>
        <taxon>Amphibia</taxon>
        <taxon>Batrachia</taxon>
        <taxon>Caudata</taxon>
        <taxon>Salamandroidea</taxon>
        <taxon>Salamandridae</taxon>
        <taxon>Pleurodelinae</taxon>
        <taxon>Pleurodeles</taxon>
    </lineage>
</organism>
<feature type="region of interest" description="Disordered" evidence="1">
    <location>
        <begin position="120"/>
        <end position="211"/>
    </location>
</feature>
<proteinExistence type="predicted"/>
<dbReference type="AlphaFoldDB" id="A0AAV7VQP6"/>
<evidence type="ECO:0000256" key="1">
    <source>
        <dbReference type="SAM" id="MobiDB-lite"/>
    </source>
</evidence>
<protein>
    <submittedName>
        <fullName evidence="2">Uncharacterized protein</fullName>
    </submittedName>
</protein>
<feature type="region of interest" description="Disordered" evidence="1">
    <location>
        <begin position="1"/>
        <end position="31"/>
    </location>
</feature>